<dbReference type="GO" id="GO:0005839">
    <property type="term" value="C:proteasome core complex"/>
    <property type="evidence" value="ECO:0007669"/>
    <property type="project" value="InterPro"/>
</dbReference>
<name>A0A812S384_SYMPI</name>
<keyword evidence="6" id="KW-0479">Metal-binding</keyword>
<evidence type="ECO:0000256" key="3">
    <source>
        <dbReference type="ARBA" id="ARBA00022490"/>
    </source>
</evidence>
<dbReference type="PANTHER" id="PTHR32194">
    <property type="entry name" value="METALLOPROTEASE TLDD"/>
    <property type="match status" value="1"/>
</dbReference>
<comment type="subcellular location">
    <subcellularLocation>
        <location evidence="1">Cytoplasm</location>
    </subcellularLocation>
</comment>
<dbReference type="SUPFAM" id="SSF56235">
    <property type="entry name" value="N-terminal nucleophile aminohydrolases (Ntn hydrolases)"/>
    <property type="match status" value="1"/>
</dbReference>
<evidence type="ECO:0000256" key="9">
    <source>
        <dbReference type="ARBA" id="ARBA00066335"/>
    </source>
</evidence>
<sequence length="401" mass="42688">MTKDFAGRTSRAAKPKKHVQKRKPAAPARVFFHGPSFTTGALVGAAIVILAAYAPDYLSENSKAGATSVTTAADQAGPTQPMQFDFPDMLRDTEVLADPEPYAVPSTSSSDQPDVWHIQAASFREKADADALRARLLLDNLPATTEVSSANGSQWHRVVLGPFARRVDANRAMTRLREQGISGMCYPCTGLQHTLLSDKDTPSAGVAGQRNAALIDTYEGYFMELFHGTTIVSVRDATHVAMGGDGQVSIGDTVMKGNAVKVRKLYQGKVMAGFAGSTADAFTLFEKFEGTLEKYGGQLTRSAVELAKEWRTDRALRRLEAMLIVADQTATLLISGTGDVIEPEAGVLAIGSGGAYARAAATALAENTDIPAAEVVAKALKIAGDICIYTNHQHTIETLAL</sequence>
<keyword evidence="7" id="KW-0378">Hydrolase</keyword>
<dbReference type="Proteomes" id="UP000649617">
    <property type="component" value="Unassembled WGS sequence"/>
</dbReference>
<dbReference type="NCBIfam" id="NF003964">
    <property type="entry name" value="PRK05456.1"/>
    <property type="match status" value="1"/>
</dbReference>
<dbReference type="CDD" id="cd01913">
    <property type="entry name" value="protease_HslV"/>
    <property type="match status" value="1"/>
</dbReference>
<dbReference type="FunFam" id="3.60.20.10:FF:000002">
    <property type="entry name" value="ATP-dependent protease subunit HslV"/>
    <property type="match status" value="1"/>
</dbReference>
<dbReference type="Pfam" id="PF00227">
    <property type="entry name" value="Proteasome"/>
    <property type="match status" value="1"/>
</dbReference>
<dbReference type="Gene3D" id="3.30.70.1070">
    <property type="entry name" value="Sporulation related repeat"/>
    <property type="match status" value="1"/>
</dbReference>
<dbReference type="PROSITE" id="PS51476">
    <property type="entry name" value="PROTEASOME_BETA_2"/>
    <property type="match status" value="1"/>
</dbReference>
<evidence type="ECO:0000256" key="4">
    <source>
        <dbReference type="ARBA" id="ARBA00022670"/>
    </source>
</evidence>
<feature type="transmembrane region" description="Helical" evidence="12">
    <location>
        <begin position="30"/>
        <end position="54"/>
    </location>
</feature>
<protein>
    <recommendedName>
        <fullName evidence="10">ATP-dependent protease subunit HslV</fullName>
        <ecNumber evidence="9">3.4.25.2</ecNumber>
    </recommendedName>
</protein>
<comment type="catalytic activity">
    <reaction evidence="8">
        <text>ATP-dependent cleavage of peptide bonds with broad specificity.</text>
        <dbReference type="EC" id="3.4.25.2"/>
    </reaction>
</comment>
<gene>
    <name evidence="14" type="primary">hslV</name>
    <name evidence="14" type="ORF">SPIL2461_LOCUS11390</name>
</gene>
<comment type="similarity">
    <text evidence="2">Belongs to the peptidase T1B family. HslV subfamily.</text>
</comment>
<keyword evidence="4" id="KW-0645">Protease</keyword>
<dbReference type="InterPro" id="IPR001353">
    <property type="entry name" value="Proteasome_sua/b"/>
</dbReference>
<dbReference type="GO" id="GO:0046872">
    <property type="term" value="F:metal ion binding"/>
    <property type="evidence" value="ECO:0007669"/>
    <property type="project" value="UniProtKB-KW"/>
</dbReference>
<dbReference type="GO" id="GO:0042834">
    <property type="term" value="F:peptidoglycan binding"/>
    <property type="evidence" value="ECO:0007669"/>
    <property type="project" value="InterPro"/>
</dbReference>
<dbReference type="PROSITE" id="PS51724">
    <property type="entry name" value="SPOR"/>
    <property type="match status" value="1"/>
</dbReference>
<dbReference type="GO" id="GO:0004298">
    <property type="term" value="F:threonine-type endopeptidase activity"/>
    <property type="evidence" value="ECO:0007669"/>
    <property type="project" value="UniProtKB-KW"/>
</dbReference>
<evidence type="ECO:0000256" key="2">
    <source>
        <dbReference type="ARBA" id="ARBA00006053"/>
    </source>
</evidence>
<feature type="compositionally biased region" description="Basic residues" evidence="11">
    <location>
        <begin position="11"/>
        <end position="24"/>
    </location>
</feature>
<dbReference type="EC" id="3.4.25.2" evidence="9"/>
<organism evidence="14 15">
    <name type="scientific">Symbiodinium pilosum</name>
    <name type="common">Dinoflagellate</name>
    <dbReference type="NCBI Taxonomy" id="2952"/>
    <lineage>
        <taxon>Eukaryota</taxon>
        <taxon>Sar</taxon>
        <taxon>Alveolata</taxon>
        <taxon>Dinophyceae</taxon>
        <taxon>Suessiales</taxon>
        <taxon>Symbiodiniaceae</taxon>
        <taxon>Symbiodinium</taxon>
    </lineage>
</organism>
<dbReference type="InterPro" id="IPR022281">
    <property type="entry name" value="ATP-dep_Prtase_HsIV_su"/>
</dbReference>
<evidence type="ECO:0000256" key="8">
    <source>
        <dbReference type="ARBA" id="ARBA00052385"/>
    </source>
</evidence>
<evidence type="ECO:0000256" key="7">
    <source>
        <dbReference type="ARBA" id="ARBA00022801"/>
    </source>
</evidence>
<reference evidence="14" key="1">
    <citation type="submission" date="2021-02" db="EMBL/GenBank/DDBJ databases">
        <authorList>
            <person name="Dougan E. K."/>
            <person name="Rhodes N."/>
            <person name="Thang M."/>
            <person name="Chan C."/>
        </authorList>
    </citation>
    <scope>NUCLEOTIDE SEQUENCE</scope>
</reference>
<evidence type="ECO:0000313" key="14">
    <source>
        <dbReference type="EMBL" id="CAE7459286.1"/>
    </source>
</evidence>
<feature type="region of interest" description="Disordered" evidence="11">
    <location>
        <begin position="1"/>
        <end position="25"/>
    </location>
</feature>
<accession>A0A812S384</accession>
<dbReference type="GO" id="GO:0009376">
    <property type="term" value="C:HslUV protease complex"/>
    <property type="evidence" value="ECO:0007669"/>
    <property type="project" value="InterPro"/>
</dbReference>
<dbReference type="InterPro" id="IPR029055">
    <property type="entry name" value="Ntn_hydrolases_N"/>
</dbReference>
<feature type="domain" description="SPOR" evidence="13">
    <location>
        <begin position="110"/>
        <end position="189"/>
    </location>
</feature>
<keyword evidence="12" id="KW-0812">Transmembrane</keyword>
<evidence type="ECO:0000256" key="10">
    <source>
        <dbReference type="ARBA" id="ARBA00074399"/>
    </source>
</evidence>
<evidence type="ECO:0000313" key="15">
    <source>
        <dbReference type="Proteomes" id="UP000649617"/>
    </source>
</evidence>
<keyword evidence="5" id="KW-0888">Threonine protease</keyword>
<dbReference type="Pfam" id="PF05036">
    <property type="entry name" value="SPOR"/>
    <property type="match status" value="1"/>
</dbReference>
<dbReference type="GO" id="GO:0051603">
    <property type="term" value="P:proteolysis involved in protein catabolic process"/>
    <property type="evidence" value="ECO:0007669"/>
    <property type="project" value="InterPro"/>
</dbReference>
<dbReference type="PANTHER" id="PTHR32194:SF0">
    <property type="entry name" value="ATP-DEPENDENT PROTEASE SUBUNIT HSLV"/>
    <property type="match status" value="1"/>
</dbReference>
<dbReference type="SUPFAM" id="SSF110997">
    <property type="entry name" value="Sporulation related repeat"/>
    <property type="match status" value="1"/>
</dbReference>
<dbReference type="InterPro" id="IPR036680">
    <property type="entry name" value="SPOR-like_sf"/>
</dbReference>
<evidence type="ECO:0000256" key="11">
    <source>
        <dbReference type="SAM" id="MobiDB-lite"/>
    </source>
</evidence>
<dbReference type="AlphaFoldDB" id="A0A812S384"/>
<comment type="caution">
    <text evidence="14">The sequence shown here is derived from an EMBL/GenBank/DDBJ whole genome shotgun (WGS) entry which is preliminary data.</text>
</comment>
<evidence type="ECO:0000256" key="1">
    <source>
        <dbReference type="ARBA" id="ARBA00004496"/>
    </source>
</evidence>
<keyword evidence="3" id="KW-0963">Cytoplasm</keyword>
<dbReference type="InterPro" id="IPR007730">
    <property type="entry name" value="SPOR-like_dom"/>
</dbReference>
<dbReference type="NCBIfam" id="TIGR03692">
    <property type="entry name" value="ATP_dep_HslV"/>
    <property type="match status" value="1"/>
</dbReference>
<evidence type="ECO:0000256" key="6">
    <source>
        <dbReference type="ARBA" id="ARBA00022723"/>
    </source>
</evidence>
<dbReference type="HAMAP" id="MF_00248">
    <property type="entry name" value="HslV"/>
    <property type="match status" value="1"/>
</dbReference>
<evidence type="ECO:0000259" key="13">
    <source>
        <dbReference type="PROSITE" id="PS51724"/>
    </source>
</evidence>
<keyword evidence="15" id="KW-1185">Reference proteome</keyword>
<dbReference type="EMBL" id="CAJNIZ010022223">
    <property type="protein sequence ID" value="CAE7459286.1"/>
    <property type="molecule type" value="Genomic_DNA"/>
</dbReference>
<evidence type="ECO:0000256" key="5">
    <source>
        <dbReference type="ARBA" id="ARBA00022698"/>
    </source>
</evidence>
<evidence type="ECO:0000256" key="12">
    <source>
        <dbReference type="SAM" id="Phobius"/>
    </source>
</evidence>
<proteinExistence type="inferred from homology"/>
<keyword evidence="12" id="KW-0472">Membrane</keyword>
<keyword evidence="12" id="KW-1133">Transmembrane helix</keyword>
<dbReference type="InterPro" id="IPR023333">
    <property type="entry name" value="Proteasome_suB-type"/>
</dbReference>
<dbReference type="OrthoDB" id="276825at2759"/>
<dbReference type="Gene3D" id="3.60.20.10">
    <property type="entry name" value="Glutamine Phosphoribosylpyrophosphate, subunit 1, domain 1"/>
    <property type="match status" value="1"/>
</dbReference>